<accession>A0A132PHF5</accession>
<protein>
    <submittedName>
        <fullName evidence="1">Uncharacterized protein</fullName>
    </submittedName>
</protein>
<evidence type="ECO:0000313" key="1">
    <source>
        <dbReference type="EMBL" id="KWX21779.1"/>
    </source>
</evidence>
<dbReference type="PATRIC" id="fig|59750.3.peg.2011"/>
<proteinExistence type="predicted"/>
<name>A0A132PHF5_9MYCO</name>
<dbReference type="EMBL" id="LGTW01000017">
    <property type="protein sequence ID" value="KWX21779.1"/>
    <property type="molecule type" value="Genomic_DNA"/>
</dbReference>
<organism evidence="1 2">
    <name type="scientific">Mycolicibacterium wolinskyi</name>
    <dbReference type="NCBI Taxonomy" id="59750"/>
    <lineage>
        <taxon>Bacteria</taxon>
        <taxon>Bacillati</taxon>
        <taxon>Actinomycetota</taxon>
        <taxon>Actinomycetes</taxon>
        <taxon>Mycobacteriales</taxon>
        <taxon>Mycobacteriaceae</taxon>
        <taxon>Mycolicibacterium</taxon>
    </lineage>
</organism>
<reference evidence="1 2" key="1">
    <citation type="submission" date="2015-07" db="EMBL/GenBank/DDBJ databases">
        <title>A draft genome sequence of Mycobacterium wolinskyi.</title>
        <authorList>
            <person name="de Man T.J."/>
            <person name="Perry K.A."/>
            <person name="Coulliette A.D."/>
            <person name="Jensen B."/>
            <person name="Toney N.C."/>
            <person name="Limbago B.M."/>
            <person name="Noble-Wang J."/>
        </authorList>
    </citation>
    <scope>NUCLEOTIDE SEQUENCE [LARGE SCALE GENOMIC DNA]</scope>
    <source>
        <strain evidence="1 2">CDC_01</strain>
    </source>
</reference>
<comment type="caution">
    <text evidence="1">The sequence shown here is derived from an EMBL/GenBank/DDBJ whole genome shotgun (WGS) entry which is preliminary data.</text>
</comment>
<sequence>MLWNNVVDPVGARGDARPFDFDDAHAYVGAVLGLWAGAAHKVHILRADYTPAKWLASMGSGGCDWTAPLAKPWRGDCFGYATNALVFARGQYVVAMRTCASCFGWLVAGAPLPARHR</sequence>
<keyword evidence="2" id="KW-1185">Reference proteome</keyword>
<dbReference type="Proteomes" id="UP000070612">
    <property type="component" value="Unassembled WGS sequence"/>
</dbReference>
<dbReference type="AlphaFoldDB" id="A0A132PHF5"/>
<evidence type="ECO:0000313" key="2">
    <source>
        <dbReference type="Proteomes" id="UP000070612"/>
    </source>
</evidence>
<gene>
    <name evidence="1" type="ORF">AFM11_23275</name>
</gene>